<dbReference type="PANTHER" id="PTHR23317:SF74">
    <property type="entry name" value="DEDICATOR OF CYTOKINESIS PROTEIN 8"/>
    <property type="match status" value="1"/>
</dbReference>
<evidence type="ECO:0000313" key="1">
    <source>
        <dbReference type="EMBL" id="KAL0186853.1"/>
    </source>
</evidence>
<organism evidence="1 2">
    <name type="scientific">Cirrhinus mrigala</name>
    <name type="common">Mrigala</name>
    <dbReference type="NCBI Taxonomy" id="683832"/>
    <lineage>
        <taxon>Eukaryota</taxon>
        <taxon>Metazoa</taxon>
        <taxon>Chordata</taxon>
        <taxon>Craniata</taxon>
        <taxon>Vertebrata</taxon>
        <taxon>Euteleostomi</taxon>
        <taxon>Actinopterygii</taxon>
        <taxon>Neopterygii</taxon>
        <taxon>Teleostei</taxon>
        <taxon>Ostariophysi</taxon>
        <taxon>Cypriniformes</taxon>
        <taxon>Cyprinidae</taxon>
        <taxon>Labeoninae</taxon>
        <taxon>Labeonini</taxon>
        <taxon>Cirrhinus</taxon>
    </lineage>
</organism>
<protein>
    <submittedName>
        <fullName evidence="1">Uncharacterized protein</fullName>
    </submittedName>
</protein>
<dbReference type="InterPro" id="IPR026791">
    <property type="entry name" value="DOCK"/>
</dbReference>
<name>A0ABD0QLE4_CIRMR</name>
<accession>A0ABD0QLE4</accession>
<sequence length="61" mass="7082">TGKTSNMLTAETSRNLLMCFLWIIKNADQNLIQRWTVDMPSSQLSRLLELLAICISCFEYR</sequence>
<dbReference type="PANTHER" id="PTHR23317">
    <property type="entry name" value="DEDICATOR OF CYTOKINESIS DOCK"/>
    <property type="match status" value="1"/>
</dbReference>
<keyword evidence="2" id="KW-1185">Reference proteome</keyword>
<evidence type="ECO:0000313" key="2">
    <source>
        <dbReference type="Proteomes" id="UP001529510"/>
    </source>
</evidence>
<feature type="non-terminal residue" evidence="1">
    <location>
        <position position="61"/>
    </location>
</feature>
<dbReference type="Proteomes" id="UP001529510">
    <property type="component" value="Unassembled WGS sequence"/>
</dbReference>
<reference evidence="1 2" key="1">
    <citation type="submission" date="2024-05" db="EMBL/GenBank/DDBJ databases">
        <title>Genome sequencing and assembly of Indian major carp, Cirrhinus mrigala (Hamilton, 1822).</title>
        <authorList>
            <person name="Mohindra V."/>
            <person name="Chowdhury L.M."/>
            <person name="Lal K."/>
            <person name="Jena J.K."/>
        </authorList>
    </citation>
    <scope>NUCLEOTIDE SEQUENCE [LARGE SCALE GENOMIC DNA]</scope>
    <source>
        <strain evidence="1">CM1030</strain>
        <tissue evidence="1">Blood</tissue>
    </source>
</reference>
<comment type="caution">
    <text evidence="1">The sequence shown here is derived from an EMBL/GenBank/DDBJ whole genome shotgun (WGS) entry which is preliminary data.</text>
</comment>
<dbReference type="EMBL" id="JAMKFB020000008">
    <property type="protein sequence ID" value="KAL0186853.1"/>
    <property type="molecule type" value="Genomic_DNA"/>
</dbReference>
<feature type="non-terminal residue" evidence="1">
    <location>
        <position position="1"/>
    </location>
</feature>
<proteinExistence type="predicted"/>
<gene>
    <name evidence="1" type="ORF">M9458_018523</name>
</gene>
<dbReference type="AlphaFoldDB" id="A0ABD0QLE4"/>